<protein>
    <submittedName>
        <fullName evidence="2">ACP synthase</fullName>
    </submittedName>
</protein>
<dbReference type="AlphaFoldDB" id="A0A2N7RZ89"/>
<dbReference type="RefSeq" id="WP_102598468.1">
    <property type="nucleotide sequence ID" value="NZ_JABUYH010000031.1"/>
</dbReference>
<dbReference type="GO" id="GO:0008195">
    <property type="term" value="F:phosphatidate phosphatase activity"/>
    <property type="evidence" value="ECO:0007669"/>
    <property type="project" value="InterPro"/>
</dbReference>
<accession>A0A2N7RZ89</accession>
<dbReference type="Pfam" id="PF09949">
    <property type="entry name" value="APP1_cat"/>
    <property type="match status" value="1"/>
</dbReference>
<comment type="caution">
    <text evidence="2">The sequence shown here is derived from an EMBL/GenBank/DDBJ whole genome shotgun (WGS) entry which is preliminary data.</text>
</comment>
<proteinExistence type="predicted"/>
<dbReference type="PANTHER" id="PTHR28208">
    <property type="entry name" value="PHOSPHATIDATE PHOSPHATASE APP1"/>
    <property type="match status" value="1"/>
</dbReference>
<evidence type="ECO:0000313" key="2">
    <source>
        <dbReference type="EMBL" id="PMQ19210.1"/>
    </source>
</evidence>
<sequence>MSHISTDGDVRHVASRIEDGVHRWRARRALASGHETVILPYVGYGSTGPNGSWIRVLARVVLARPGAFEDGQHQAQVIADGIRGFRNFISPILPGGKVRIDVGNRHFEVEADRGGVIDVKLMVDLPAGWNEIRLQAHDGDDAQAKILVIDQAQKFGVISDVDDTVVVTALPRPLLAAWNSFVLSEHARVATPGMAVMLQKVLLEHPGSPTIYLSTGAWNVAQTLQRFISRNLFPRGPLLLTDWGPTDRSWFRSGMQHKVDQLRRLAEEFPDMSWVLIGDDGQHDPAIYAEFARRYPELVRAIVIRQLTPSEAVLAGGRSHELRRTTPGVPWVYEPDGARILKQLAKLGIVSTESVNLLKED</sequence>
<dbReference type="PANTHER" id="PTHR28208:SF3">
    <property type="entry name" value="PHOSPHATIDATE PHOSPHATASE APP1"/>
    <property type="match status" value="1"/>
</dbReference>
<dbReference type="InterPro" id="IPR019236">
    <property type="entry name" value="APP1_cat"/>
</dbReference>
<dbReference type="Proteomes" id="UP000235739">
    <property type="component" value="Unassembled WGS sequence"/>
</dbReference>
<feature type="domain" description="Phosphatidate phosphatase APP1 catalytic" evidence="1">
    <location>
        <begin position="155"/>
        <end position="306"/>
    </location>
</feature>
<reference evidence="2 3" key="1">
    <citation type="journal article" date="2017" name="Elife">
        <title>Extensive horizontal gene transfer in cheese-associated bacteria.</title>
        <authorList>
            <person name="Bonham K.S."/>
            <person name="Wolfe B.E."/>
            <person name="Dutton R.J."/>
        </authorList>
    </citation>
    <scope>NUCLEOTIDE SEQUENCE [LARGE SCALE GENOMIC DNA]</scope>
    <source>
        <strain evidence="2 3">JB182</strain>
    </source>
</reference>
<evidence type="ECO:0000313" key="3">
    <source>
        <dbReference type="Proteomes" id="UP000235739"/>
    </source>
</evidence>
<dbReference type="InterPro" id="IPR052935">
    <property type="entry name" value="Mg2+_PAP"/>
</dbReference>
<dbReference type="EMBL" id="PNQX01000002">
    <property type="protein sequence ID" value="PMQ19210.1"/>
    <property type="molecule type" value="Genomic_DNA"/>
</dbReference>
<organism evidence="2 3">
    <name type="scientific">Glutamicibacter arilaitensis</name>
    <dbReference type="NCBI Taxonomy" id="256701"/>
    <lineage>
        <taxon>Bacteria</taxon>
        <taxon>Bacillati</taxon>
        <taxon>Actinomycetota</taxon>
        <taxon>Actinomycetes</taxon>
        <taxon>Micrococcales</taxon>
        <taxon>Micrococcaceae</taxon>
        <taxon>Glutamicibacter</taxon>
    </lineage>
</organism>
<name>A0A2N7RZ89_9MICC</name>
<evidence type="ECO:0000259" key="1">
    <source>
        <dbReference type="Pfam" id="PF09949"/>
    </source>
</evidence>
<gene>
    <name evidence="2" type="ORF">CIK84_10835</name>
</gene>